<dbReference type="STRING" id="1183438.GKIL_4002"/>
<evidence type="ECO:0000256" key="3">
    <source>
        <dbReference type="ARBA" id="ARBA00022692"/>
    </source>
</evidence>
<comment type="subcellular location">
    <subcellularLocation>
        <location evidence="1">Cell membrane</location>
        <topology evidence="1">Multi-pass membrane protein</topology>
    </subcellularLocation>
</comment>
<evidence type="ECO:0000256" key="2">
    <source>
        <dbReference type="ARBA" id="ARBA00022475"/>
    </source>
</evidence>
<keyword evidence="8" id="KW-1185">Reference proteome</keyword>
<proteinExistence type="predicted"/>
<evidence type="ECO:0008006" key="9">
    <source>
        <dbReference type="Google" id="ProtNLM"/>
    </source>
</evidence>
<feature type="transmembrane region" description="Helical" evidence="6">
    <location>
        <begin position="61"/>
        <end position="80"/>
    </location>
</feature>
<dbReference type="AlphaFoldDB" id="U5QMW7"/>
<evidence type="ECO:0000256" key="1">
    <source>
        <dbReference type="ARBA" id="ARBA00004651"/>
    </source>
</evidence>
<feature type="transmembrane region" description="Helical" evidence="6">
    <location>
        <begin position="87"/>
        <end position="105"/>
    </location>
</feature>
<keyword evidence="4 6" id="KW-1133">Transmembrane helix</keyword>
<evidence type="ECO:0000313" key="7">
    <source>
        <dbReference type="EMBL" id="AGY60248.1"/>
    </source>
</evidence>
<keyword evidence="3 6" id="KW-0812">Transmembrane</keyword>
<organism evidence="7 8">
    <name type="scientific">Gloeobacter kilaueensis (strain ATCC BAA-2537 / CCAP 1431/1 / ULC 316 / JS1)</name>
    <dbReference type="NCBI Taxonomy" id="1183438"/>
    <lineage>
        <taxon>Bacteria</taxon>
        <taxon>Bacillati</taxon>
        <taxon>Cyanobacteriota</taxon>
        <taxon>Cyanophyceae</taxon>
        <taxon>Gloeobacterales</taxon>
        <taxon>Gloeobacteraceae</taxon>
        <taxon>Gloeobacter</taxon>
    </lineage>
</organism>
<protein>
    <recommendedName>
        <fullName evidence="9">Phosphate-starvation-inducible E</fullName>
    </recommendedName>
</protein>
<feature type="transmembrane region" description="Helical" evidence="6">
    <location>
        <begin position="117"/>
        <end position="137"/>
    </location>
</feature>
<sequence>MRKEPTADQIDVTVRSLIIDRLENVQDLIVMSLCLSLFGVMVLKLWALLQLMLQPLDFQEVSAEILFVLILVELFRLLIIYLREHRISVSVAVEVTIVSVLREVIVHEVLKTPAGQILSICLFLLVLGGLLLVRAWIAKLMHAIALADRESGLELSTAHPEDYGSLSVLKKSR</sequence>
<feature type="transmembrane region" description="Helical" evidence="6">
    <location>
        <begin position="28"/>
        <end position="49"/>
    </location>
</feature>
<dbReference type="InterPro" id="IPR020948">
    <property type="entry name" value="P_starv_induced_PsiE-like"/>
</dbReference>
<evidence type="ECO:0000256" key="6">
    <source>
        <dbReference type="SAM" id="Phobius"/>
    </source>
</evidence>
<evidence type="ECO:0000256" key="5">
    <source>
        <dbReference type="ARBA" id="ARBA00023136"/>
    </source>
</evidence>
<dbReference type="GO" id="GO:0005886">
    <property type="term" value="C:plasma membrane"/>
    <property type="evidence" value="ECO:0007669"/>
    <property type="project" value="UniProtKB-SubCell"/>
</dbReference>
<dbReference type="OrthoDB" id="511355at2"/>
<evidence type="ECO:0000313" key="8">
    <source>
        <dbReference type="Proteomes" id="UP000017396"/>
    </source>
</evidence>
<dbReference type="EMBL" id="CP003587">
    <property type="protein sequence ID" value="AGY60248.1"/>
    <property type="molecule type" value="Genomic_DNA"/>
</dbReference>
<gene>
    <name evidence="7" type="ORF">GKIL_4002</name>
</gene>
<keyword evidence="2" id="KW-1003">Cell membrane</keyword>
<dbReference type="Proteomes" id="UP000017396">
    <property type="component" value="Chromosome"/>
</dbReference>
<dbReference type="KEGG" id="glj:GKIL_4002"/>
<dbReference type="RefSeq" id="WP_023175585.1">
    <property type="nucleotide sequence ID" value="NC_022600.1"/>
</dbReference>
<dbReference type="HOGENOM" id="CLU_122303_1_0_3"/>
<accession>U5QMW7</accession>
<dbReference type="Pfam" id="PF06146">
    <property type="entry name" value="PsiE"/>
    <property type="match status" value="1"/>
</dbReference>
<evidence type="ECO:0000256" key="4">
    <source>
        <dbReference type="ARBA" id="ARBA00022989"/>
    </source>
</evidence>
<reference evidence="7 8" key="1">
    <citation type="journal article" date="2013" name="PLoS ONE">
        <title>Cultivation and Complete Genome Sequencing of Gloeobacter kilaueensis sp. nov., from a Lava Cave in Kilauea Caldera, Hawai'i.</title>
        <authorList>
            <person name="Saw J.H."/>
            <person name="Schatz M."/>
            <person name="Brown M.V."/>
            <person name="Kunkel D.D."/>
            <person name="Foster J.S."/>
            <person name="Shick H."/>
            <person name="Christensen S."/>
            <person name="Hou S."/>
            <person name="Wan X."/>
            <person name="Donachie S.P."/>
        </authorList>
    </citation>
    <scope>NUCLEOTIDE SEQUENCE [LARGE SCALE GENOMIC DNA]</scope>
    <source>
        <strain evidence="8">JS</strain>
    </source>
</reference>
<dbReference type="eggNOG" id="COG3431">
    <property type="taxonomic scope" value="Bacteria"/>
</dbReference>
<keyword evidence="5 6" id="KW-0472">Membrane</keyword>
<name>U5QMW7_GLOK1</name>